<comment type="caution">
    <text evidence="2">The sequence shown here is derived from an EMBL/GenBank/DDBJ whole genome shotgun (WGS) entry which is preliminary data.</text>
</comment>
<name>A0A4U5R0W2_POPAL</name>
<dbReference type="PANTHER" id="PTHR33116">
    <property type="entry name" value="REVERSE TRANSCRIPTASE ZINC-BINDING DOMAIN-CONTAINING PROTEIN-RELATED-RELATED"/>
    <property type="match status" value="1"/>
</dbReference>
<evidence type="ECO:0000259" key="1">
    <source>
        <dbReference type="PROSITE" id="PS50878"/>
    </source>
</evidence>
<dbReference type="AlphaFoldDB" id="A0A4U5R0W2"/>
<evidence type="ECO:0000313" key="2">
    <source>
        <dbReference type="EMBL" id="TKS17240.1"/>
    </source>
</evidence>
<dbReference type="PROSITE" id="PS50878">
    <property type="entry name" value="RT_POL"/>
    <property type="match status" value="1"/>
</dbReference>
<gene>
    <name evidence="2" type="ORF">D5086_0000020710</name>
</gene>
<feature type="domain" description="Reverse transcriptase" evidence="1">
    <location>
        <begin position="298"/>
        <end position="576"/>
    </location>
</feature>
<dbReference type="Pfam" id="PF00078">
    <property type="entry name" value="RVT_1"/>
    <property type="match status" value="1"/>
</dbReference>
<protein>
    <recommendedName>
        <fullName evidence="1">Reverse transcriptase domain-containing protein</fullName>
    </recommendedName>
</protein>
<dbReference type="EMBL" id="RCHU01000045">
    <property type="protein sequence ID" value="TKS17240.1"/>
    <property type="molecule type" value="Genomic_DNA"/>
</dbReference>
<dbReference type="Pfam" id="PF13966">
    <property type="entry name" value="zf-RVT"/>
    <property type="match status" value="1"/>
</dbReference>
<reference evidence="2" key="1">
    <citation type="submission" date="2018-10" db="EMBL/GenBank/DDBJ databases">
        <title>Population genomic analysis revealed the cold adaptation of white poplar.</title>
        <authorList>
            <person name="Liu Y.-J."/>
        </authorList>
    </citation>
    <scope>NUCLEOTIDE SEQUENCE [LARGE SCALE GENOMIC DNA]</scope>
    <source>
        <strain evidence="2">PAL-ZL1</strain>
    </source>
</reference>
<dbReference type="InterPro" id="IPR026960">
    <property type="entry name" value="RVT-Znf"/>
</dbReference>
<sequence length="923" mass="105625">MSAGDRVGGDVHWPSYQNDFSSCINHFELLQVPFTGLQYSWHNGQIGSNTIQKKLDWVFGNSCLFSTWPATNAIFQPRSISDHSAIILSPQRPNQHRHNSFKFLNIWADRGDFLNIVASSWQLPSTGNPMYQLTTKLSRLKAELRKLHYRVTSNLTDCVGQAKSAWDAAQLYLDEHPSSDEAKNTERTLATEYHHLCKAEESYFKQKSRIQWLHLGDRNTAFFHKSLLHRQRVDNIFLNTISDSSKASAVAPITNEDIKAALFSIPDNKSPGPDGYNALFFKKSWEIIKDDFTAAIRYFFNKNSLPRCVNATRVALVPKKEHPQCLNDYRPISCCTVLYKCIAKLIVVRLKTALTDVVGPSQTAFIPGRNISDAILLTQELMHNYHQNKGPPRCALKIDLKKAFDTVRWEYIIAGLHAISLPQELIGWITTCISTVHYTININGEMHGFFKATRGIRQGDPLSPYLFVLAMEGLSGILSNSIQESSFHYHWRCQPNKLTHLCFADDLMLFCRADIDSIQVLKRSLDNFSQLSGLHINLDKSSLYLSGIDANRRSTIVGMLGIQKATLPVRYLGVPLISTRLTHTDCIPLMERIIARIKLWTSTSLTYAGRLQLIKSVLFSIQVYWSSIFILPSATIKKIERTLTAFLWRGTSLSHAGAKVAWHAICYPLNEGGLGIKKLKHWNQAATIKHIWHLLADRNSIWAAWIHTILLRGRSFWQVKMPSNPTWSWRKILQSREWCRGWFIPIIGNGSSTFLWYDYWLPMGRRLIDAYTLRSLTATSLPWNATVSDIIVEGQWNFPTDTPILQNNWNSIVFNPKPWLEDTYMWKGHSSGKFSIASAWELLRDKRPLNNLHKLLWFSGHIPRQSFILWLAGIGRLRTMDRLQTFGKQSMKEPIYTGLAPPGRIFYNGLQQLTRRRTTFSTQ</sequence>
<accession>A0A4U5R0W2</accession>
<dbReference type="InterPro" id="IPR000477">
    <property type="entry name" value="RT_dom"/>
</dbReference>
<dbReference type="PANTHER" id="PTHR33116:SF84">
    <property type="entry name" value="RNA-DIRECTED DNA POLYMERASE"/>
    <property type="match status" value="1"/>
</dbReference>
<dbReference type="CDD" id="cd01650">
    <property type="entry name" value="RT_nLTR_like"/>
    <property type="match status" value="1"/>
</dbReference>
<dbReference type="SUPFAM" id="SSF56672">
    <property type="entry name" value="DNA/RNA polymerases"/>
    <property type="match status" value="1"/>
</dbReference>
<organism evidence="2">
    <name type="scientific">Populus alba</name>
    <name type="common">White poplar</name>
    <dbReference type="NCBI Taxonomy" id="43335"/>
    <lineage>
        <taxon>Eukaryota</taxon>
        <taxon>Viridiplantae</taxon>
        <taxon>Streptophyta</taxon>
        <taxon>Embryophyta</taxon>
        <taxon>Tracheophyta</taxon>
        <taxon>Spermatophyta</taxon>
        <taxon>Magnoliopsida</taxon>
        <taxon>eudicotyledons</taxon>
        <taxon>Gunneridae</taxon>
        <taxon>Pentapetalae</taxon>
        <taxon>rosids</taxon>
        <taxon>fabids</taxon>
        <taxon>Malpighiales</taxon>
        <taxon>Salicaceae</taxon>
        <taxon>Saliceae</taxon>
        <taxon>Populus</taxon>
    </lineage>
</organism>
<proteinExistence type="predicted"/>
<dbReference type="InterPro" id="IPR043502">
    <property type="entry name" value="DNA/RNA_pol_sf"/>
</dbReference>
<dbReference type="STRING" id="43335.A0A4U5R0W2"/>